<dbReference type="Gene3D" id="3.60.10.10">
    <property type="entry name" value="Endonuclease/exonuclease/phosphatase"/>
    <property type="match status" value="1"/>
</dbReference>
<protein>
    <recommendedName>
        <fullName evidence="3">Endonuclease/exonuclease/phosphatase domain-containing protein</fullName>
    </recommendedName>
</protein>
<accession>F0VFI6</accession>
<dbReference type="InterPro" id="IPR036691">
    <property type="entry name" value="Endo/exonu/phosph_ase_sf"/>
</dbReference>
<proteinExistence type="predicted"/>
<evidence type="ECO:0008006" key="3">
    <source>
        <dbReference type="Google" id="ProtNLM"/>
    </source>
</evidence>
<dbReference type="RefSeq" id="XP_003882512.1">
    <property type="nucleotide sequence ID" value="XM_003882463.1"/>
</dbReference>
<dbReference type="GeneID" id="13444560"/>
<dbReference type="AlphaFoldDB" id="F0VFI6"/>
<keyword evidence="2" id="KW-1185">Reference proteome</keyword>
<reference evidence="2" key="1">
    <citation type="journal article" date="2012" name="PLoS Pathog.">
        <title>Comparative genomics of the apicomplexan parasites Toxoplasma gondii and Neospora caninum: Coccidia differing in host range and transmission strategy.</title>
        <authorList>
            <person name="Reid A.J."/>
            <person name="Vermont S.J."/>
            <person name="Cotton J.A."/>
            <person name="Harris D."/>
            <person name="Hill-Cawthorne G.A."/>
            <person name="Konen-Waisman S."/>
            <person name="Latham S.M."/>
            <person name="Mourier T."/>
            <person name="Norton R."/>
            <person name="Quail M.A."/>
            <person name="Sanders M."/>
            <person name="Shanmugam D."/>
            <person name="Sohal A."/>
            <person name="Wasmuth J.D."/>
            <person name="Brunk B."/>
            <person name="Grigg M.E."/>
            <person name="Howard J.C."/>
            <person name="Parkinson J."/>
            <person name="Roos D.S."/>
            <person name="Trees A.J."/>
            <person name="Berriman M."/>
            <person name="Pain A."/>
            <person name="Wastling J.M."/>
        </authorList>
    </citation>
    <scope>NUCLEOTIDE SEQUENCE [LARGE SCALE GENOMIC DNA]</scope>
    <source>
        <strain evidence="2">Liverpool</strain>
    </source>
</reference>
<dbReference type="OrthoDB" id="346374at2759"/>
<dbReference type="VEuPathDB" id="ToxoDB:NCLIV_022690"/>
<name>F0VFI6_NEOCL</name>
<dbReference type="InParanoid" id="F0VFI6"/>
<sequence length="314" mass="35297">MRANYKANVVQFSQAKTADMEERMISRHGSRIRPLRIGLFQWNTELFKPNPLEIVLPFCRERPDGDGKPVIDPEEIDMFFVTTQENNRLSPAEEMTMRESVLNSLNTLSATPNWTSSGLLQLNNRKGTVIRKWKVFTPNTQMIMWFARDTVEFQQAPEVCMGSMKSEEKGFVGVKVTVAGVGKVLIGGLHIDSKRKKAGQLKNILDMMAANCGGEGNLDAFDLVVISGDFNSRLDAQTSNEVLTGVSAIPPFTSYLDSRGGFLSINRNDHEKVLQFVGTRKSLEYRISGSRRNSNKGRCCCIFYQVTYLLQHAQ</sequence>
<dbReference type="EMBL" id="FR823388">
    <property type="protein sequence ID" value="CBZ52480.1"/>
    <property type="molecule type" value="Genomic_DNA"/>
</dbReference>
<dbReference type="Proteomes" id="UP000007494">
    <property type="component" value="Chromosome VIIa"/>
</dbReference>
<evidence type="ECO:0000313" key="2">
    <source>
        <dbReference type="Proteomes" id="UP000007494"/>
    </source>
</evidence>
<dbReference type="eggNOG" id="ENOG502QZY6">
    <property type="taxonomic scope" value="Eukaryota"/>
</dbReference>
<evidence type="ECO:0000313" key="1">
    <source>
        <dbReference type="EMBL" id="CBZ52480.1"/>
    </source>
</evidence>
<dbReference type="SUPFAM" id="SSF56219">
    <property type="entry name" value="DNase I-like"/>
    <property type="match status" value="1"/>
</dbReference>
<organism evidence="1 2">
    <name type="scientific">Neospora caninum (strain Liverpool)</name>
    <dbReference type="NCBI Taxonomy" id="572307"/>
    <lineage>
        <taxon>Eukaryota</taxon>
        <taxon>Sar</taxon>
        <taxon>Alveolata</taxon>
        <taxon>Apicomplexa</taxon>
        <taxon>Conoidasida</taxon>
        <taxon>Coccidia</taxon>
        <taxon>Eucoccidiorida</taxon>
        <taxon>Eimeriorina</taxon>
        <taxon>Sarcocystidae</taxon>
        <taxon>Neospora</taxon>
    </lineage>
</organism>
<gene>
    <name evidence="1" type="ORF">NCLIV_022690</name>
</gene>